<dbReference type="GO" id="GO:0004843">
    <property type="term" value="F:cysteine-type deubiquitinase activity"/>
    <property type="evidence" value="ECO:0007669"/>
    <property type="project" value="UniProtKB-EC"/>
</dbReference>
<evidence type="ECO:0000256" key="9">
    <source>
        <dbReference type="SAM" id="MobiDB-lite"/>
    </source>
</evidence>
<dbReference type="EMBL" id="AMYB01000006">
    <property type="protein sequence ID" value="OAD00756.1"/>
    <property type="molecule type" value="Genomic_DNA"/>
</dbReference>
<dbReference type="InterPro" id="IPR036959">
    <property type="entry name" value="Peptidase_C12_UCH_sf"/>
</dbReference>
<evidence type="ECO:0000256" key="3">
    <source>
        <dbReference type="ARBA" id="ARBA00012759"/>
    </source>
</evidence>
<evidence type="ECO:0000256" key="1">
    <source>
        <dbReference type="ARBA" id="ARBA00000707"/>
    </source>
</evidence>
<dbReference type="PROSITE" id="PS52048">
    <property type="entry name" value="UCH_DOMAIN"/>
    <property type="match status" value="1"/>
</dbReference>
<keyword evidence="5" id="KW-0833">Ubl conjugation pathway</keyword>
<evidence type="ECO:0000256" key="4">
    <source>
        <dbReference type="ARBA" id="ARBA00022670"/>
    </source>
</evidence>
<dbReference type="GO" id="GO:0006511">
    <property type="term" value="P:ubiquitin-dependent protein catabolic process"/>
    <property type="evidence" value="ECO:0007669"/>
    <property type="project" value="InterPro"/>
</dbReference>
<evidence type="ECO:0000313" key="11">
    <source>
        <dbReference type="EMBL" id="OAD00756.1"/>
    </source>
</evidence>
<feature type="compositionally biased region" description="Basic and acidic residues" evidence="9">
    <location>
        <begin position="388"/>
        <end position="397"/>
    </location>
</feature>
<dbReference type="EC" id="3.4.19.12" evidence="3"/>
<dbReference type="STRING" id="747725.A0A168J532"/>
<name>A0A168J532_MUCCL</name>
<comment type="catalytic activity">
    <reaction evidence="1">
        <text>Thiol-dependent hydrolysis of ester, thioester, amide, peptide and isopeptide bonds formed by the C-terminal Gly of ubiquitin (a 76-residue protein attached to proteins as an intracellular targeting signal).</text>
        <dbReference type="EC" id="3.4.19.12"/>
    </reaction>
</comment>
<dbReference type="SUPFAM" id="SSF54001">
    <property type="entry name" value="Cysteine proteinases"/>
    <property type="match status" value="1"/>
</dbReference>
<dbReference type="OrthoDB" id="1924260at2759"/>
<keyword evidence="12" id="KW-1185">Reference proteome</keyword>
<sequence length="397" mass="46181">MSKESPPPGSNSWSPLEPDPGTFTKLCAQIGAQSVQVEQIKLLDREAIRNLRPIHGLIIIIKHKLESFISKDDTPTNTSNHIYFSNQVVHDAYAMHALLNVLLNNSDTIDIGEELEHFKQFTSDFTSMLKGLTLTNSHVLRQAHNSLSGHTSNSESTSEIYHSISYIKSDGHVWELDGLKRGPLKLGACNDNNWLDVAHQEISKRCEMYQRQNLKVTLWAVVEDRKLVYQRKLVEKLYVKREIEYFLDTQEPEWRISMNVPHWEEEYKHTMAHNERNKRGKMAFNQLLGYCKSFEQLPLQDQDIIQSFLRQNASENKQDVMDTWLQIQDEALRLYENLGLELEKQEIYEKSHASHHKEVTEKEDKHRPKTKAEKKLEQQQHKLKKQAKAAEAKKGFE</sequence>
<dbReference type="InterPro" id="IPR038765">
    <property type="entry name" value="Papain-like_cys_pep_sf"/>
</dbReference>
<keyword evidence="4" id="KW-0645">Protease</keyword>
<dbReference type="GO" id="GO:0016579">
    <property type="term" value="P:protein deubiquitination"/>
    <property type="evidence" value="ECO:0007669"/>
    <property type="project" value="TreeGrafter"/>
</dbReference>
<dbReference type="Gene3D" id="3.40.532.10">
    <property type="entry name" value="Peptidase C12, ubiquitin carboxyl-terminal hydrolase"/>
    <property type="match status" value="1"/>
</dbReference>
<comment type="similarity">
    <text evidence="2 8">Belongs to the peptidase C12 family.</text>
</comment>
<evidence type="ECO:0000256" key="5">
    <source>
        <dbReference type="ARBA" id="ARBA00022786"/>
    </source>
</evidence>
<dbReference type="PANTHER" id="PTHR10589">
    <property type="entry name" value="UBIQUITIN CARBOXYL-TERMINAL HYDROLASE"/>
    <property type="match status" value="1"/>
</dbReference>
<dbReference type="InterPro" id="IPR001578">
    <property type="entry name" value="Peptidase_C12_UCH"/>
</dbReference>
<evidence type="ECO:0000256" key="8">
    <source>
        <dbReference type="PROSITE-ProRule" id="PRU01393"/>
    </source>
</evidence>
<feature type="domain" description="UCH catalytic" evidence="10">
    <location>
        <begin position="12"/>
        <end position="223"/>
    </location>
</feature>
<protein>
    <recommendedName>
        <fullName evidence="3">ubiquitinyl hydrolase 1</fullName>
        <ecNumber evidence="3">3.4.19.12</ecNumber>
    </recommendedName>
</protein>
<dbReference type="VEuPathDB" id="FungiDB:MUCCIDRAFT_184750"/>
<comment type="caution">
    <text evidence="11">The sequence shown here is derived from an EMBL/GenBank/DDBJ whole genome shotgun (WGS) entry which is preliminary data.</text>
</comment>
<organism evidence="11 12">
    <name type="scientific">Mucor lusitanicus CBS 277.49</name>
    <dbReference type="NCBI Taxonomy" id="747725"/>
    <lineage>
        <taxon>Eukaryota</taxon>
        <taxon>Fungi</taxon>
        <taxon>Fungi incertae sedis</taxon>
        <taxon>Mucoromycota</taxon>
        <taxon>Mucoromycotina</taxon>
        <taxon>Mucoromycetes</taxon>
        <taxon>Mucorales</taxon>
        <taxon>Mucorineae</taxon>
        <taxon>Mucoraceae</taxon>
        <taxon>Mucor</taxon>
    </lineage>
</organism>
<dbReference type="PANTHER" id="PTHR10589:SF16">
    <property type="entry name" value="UBIQUITIN CARBOXYL-TERMINAL HYDROLASE ISOZYME L5"/>
    <property type="match status" value="1"/>
</dbReference>
<gene>
    <name evidence="11" type="ORF">MUCCIDRAFT_184750</name>
</gene>
<feature type="compositionally biased region" description="Basic and acidic residues" evidence="9">
    <location>
        <begin position="349"/>
        <end position="380"/>
    </location>
</feature>
<dbReference type="AlphaFoldDB" id="A0A168J532"/>
<evidence type="ECO:0000259" key="10">
    <source>
        <dbReference type="PROSITE" id="PS52048"/>
    </source>
</evidence>
<comment type="caution">
    <text evidence="8">Lacks conserved residue(s) required for the propagation of feature annotation.</text>
</comment>
<reference evidence="11 12" key="1">
    <citation type="submission" date="2015-06" db="EMBL/GenBank/DDBJ databases">
        <title>Expansion of signal transduction pathways in fungi by whole-genome duplication.</title>
        <authorList>
            <consortium name="DOE Joint Genome Institute"/>
            <person name="Corrochano L.M."/>
            <person name="Kuo A."/>
            <person name="Marcet-Houben M."/>
            <person name="Polaino S."/>
            <person name="Salamov A."/>
            <person name="Villalobos J.M."/>
            <person name="Alvarez M.I."/>
            <person name="Avalos J."/>
            <person name="Benito E.P."/>
            <person name="Benoit I."/>
            <person name="Burger G."/>
            <person name="Camino L.P."/>
            <person name="Canovas D."/>
            <person name="Cerda-Olmedo E."/>
            <person name="Cheng J.-F."/>
            <person name="Dominguez A."/>
            <person name="Elias M."/>
            <person name="Eslava A.P."/>
            <person name="Glaser F."/>
            <person name="Grimwood J."/>
            <person name="Gutierrez G."/>
            <person name="Heitman J."/>
            <person name="Henrissat B."/>
            <person name="Iturriaga E.A."/>
            <person name="Lang B.F."/>
            <person name="Lavin J.L."/>
            <person name="Lee S."/>
            <person name="Li W."/>
            <person name="Lindquist E."/>
            <person name="Lopez-Garcia S."/>
            <person name="Luque E.M."/>
            <person name="Marcos A.T."/>
            <person name="Martin J."/>
            <person name="Mccluskey K."/>
            <person name="Medina H.R."/>
            <person name="Miralles-Duran A."/>
            <person name="Miyazaki A."/>
            <person name="Munoz-Torres E."/>
            <person name="Oguiza J.A."/>
            <person name="Ohm R."/>
            <person name="Olmedo M."/>
            <person name="Orejas M."/>
            <person name="Ortiz-Castellanos L."/>
            <person name="Pisabarro A.G."/>
            <person name="Rodriguez-Romero J."/>
            <person name="Ruiz-Herrera J."/>
            <person name="Ruiz-Vazquez R."/>
            <person name="Sanz C."/>
            <person name="Schackwitz W."/>
            <person name="Schmutz J."/>
            <person name="Shahriari M."/>
            <person name="Shelest E."/>
            <person name="Silva-Franco F."/>
            <person name="Soanes D."/>
            <person name="Syed K."/>
            <person name="Tagua V.G."/>
            <person name="Talbot N.J."/>
            <person name="Thon M."/>
            <person name="De Vries R.P."/>
            <person name="Wiebenga A."/>
            <person name="Yadav J.S."/>
            <person name="Braun E.L."/>
            <person name="Baker S."/>
            <person name="Garre V."/>
            <person name="Horwitz B."/>
            <person name="Torres-Martinez S."/>
            <person name="Idnurm A."/>
            <person name="Herrera-Estrella A."/>
            <person name="Gabaldon T."/>
            <person name="Grigoriev I.V."/>
        </authorList>
    </citation>
    <scope>NUCLEOTIDE SEQUENCE [LARGE SCALE GENOMIC DNA]</scope>
    <source>
        <strain evidence="11 12">CBS 277.49</strain>
    </source>
</reference>
<accession>A0A168J532</accession>
<evidence type="ECO:0000256" key="7">
    <source>
        <dbReference type="ARBA" id="ARBA00022807"/>
    </source>
</evidence>
<evidence type="ECO:0000256" key="6">
    <source>
        <dbReference type="ARBA" id="ARBA00022801"/>
    </source>
</evidence>
<keyword evidence="6" id="KW-0378">Hydrolase</keyword>
<evidence type="ECO:0000256" key="2">
    <source>
        <dbReference type="ARBA" id="ARBA00009326"/>
    </source>
</evidence>
<evidence type="ECO:0000313" key="12">
    <source>
        <dbReference type="Proteomes" id="UP000077051"/>
    </source>
</evidence>
<dbReference type="Proteomes" id="UP000077051">
    <property type="component" value="Unassembled WGS sequence"/>
</dbReference>
<dbReference type="GO" id="GO:0005737">
    <property type="term" value="C:cytoplasm"/>
    <property type="evidence" value="ECO:0007669"/>
    <property type="project" value="TreeGrafter"/>
</dbReference>
<feature type="region of interest" description="Disordered" evidence="9">
    <location>
        <begin position="349"/>
        <end position="397"/>
    </location>
</feature>
<proteinExistence type="inferred from homology"/>
<dbReference type="Pfam" id="PF01088">
    <property type="entry name" value="Peptidase_C12"/>
    <property type="match status" value="1"/>
</dbReference>
<keyword evidence="7" id="KW-0788">Thiol protease</keyword>